<feature type="transmembrane region" description="Helical" evidence="1">
    <location>
        <begin position="332"/>
        <end position="352"/>
    </location>
</feature>
<keyword evidence="4" id="KW-1185">Reference proteome</keyword>
<feature type="transmembrane region" description="Helical" evidence="1">
    <location>
        <begin position="302"/>
        <end position="320"/>
    </location>
</feature>
<proteinExistence type="predicted"/>
<keyword evidence="1" id="KW-0812">Transmembrane</keyword>
<sequence>MARSADEIQLRNPNSGRFAHIDAMRAFAVMLVVVSHTGLRHIVPGGSGVTIFFCISGFIITHLVLKEHAGSGGFDVGRFYLRRFLKLAPPFFLIVVVPTVIYSLWNPVRFTDFLAQVFFVFNWVDIAGNPRVLPGSTVVWSLAVEEQFYIGFALLWFWLVRSPKRLAWLAIIASAVAIASLLMRIHITETAFSHDRTYFGTDTRMDGIAIGVLSAVIFFWLEQRSGRGAMLRRILGSDWIVVFAVGGYLFSLVYRDEYFRETYRYSIQAMVAASLVVYGLIQKESWLRRLVQRVAELRPVQIVGLASYSIYLVHLSIYELTSSLFAGWPKPLAVTALSVSGVAVGVIIWRFVELPVERFKKRQEAGRVAACAVSPRVVRSVSLTATGGGSQ</sequence>
<reference evidence="3 4" key="1">
    <citation type="submission" date="2021-02" db="EMBL/GenBank/DDBJ databases">
        <title>Lysobacter arenosi sp. nov., isolated from soil of gangwondo yeongwol, south Korea.</title>
        <authorList>
            <person name="Kim K.R."/>
            <person name="Kim K.H."/>
            <person name="Jeon C.O."/>
        </authorList>
    </citation>
    <scope>NUCLEOTIDE SEQUENCE [LARGE SCALE GENOMIC DNA]</scope>
    <source>
        <strain evidence="3 4">R7</strain>
    </source>
</reference>
<dbReference type="InterPro" id="IPR050879">
    <property type="entry name" value="Acyltransferase_3"/>
</dbReference>
<feature type="transmembrane region" description="Helical" evidence="1">
    <location>
        <begin position="265"/>
        <end position="281"/>
    </location>
</feature>
<organism evidence="3 4">
    <name type="scientific">Lysobacter arenosi</name>
    <dbReference type="NCBI Taxonomy" id="2795387"/>
    <lineage>
        <taxon>Bacteria</taxon>
        <taxon>Pseudomonadati</taxon>
        <taxon>Pseudomonadota</taxon>
        <taxon>Gammaproteobacteria</taxon>
        <taxon>Lysobacterales</taxon>
        <taxon>Lysobacteraceae</taxon>
        <taxon>Lysobacter</taxon>
    </lineage>
</organism>
<dbReference type="Proteomes" id="UP000663400">
    <property type="component" value="Chromosome"/>
</dbReference>
<evidence type="ECO:0000313" key="4">
    <source>
        <dbReference type="Proteomes" id="UP000663400"/>
    </source>
</evidence>
<evidence type="ECO:0000259" key="2">
    <source>
        <dbReference type="Pfam" id="PF01757"/>
    </source>
</evidence>
<dbReference type="PANTHER" id="PTHR23028">
    <property type="entry name" value="ACETYLTRANSFERASE"/>
    <property type="match status" value="1"/>
</dbReference>
<keyword evidence="1" id="KW-0472">Membrane</keyword>
<feature type="transmembrane region" description="Helical" evidence="1">
    <location>
        <begin position="85"/>
        <end position="105"/>
    </location>
</feature>
<feature type="transmembrane region" description="Helical" evidence="1">
    <location>
        <begin position="166"/>
        <end position="185"/>
    </location>
</feature>
<gene>
    <name evidence="3" type="ORF">HIV01_005950</name>
</gene>
<dbReference type="Pfam" id="PF01757">
    <property type="entry name" value="Acyl_transf_3"/>
    <property type="match status" value="1"/>
</dbReference>
<protein>
    <submittedName>
        <fullName evidence="3">Acyltransferase</fullName>
    </submittedName>
</protein>
<evidence type="ECO:0000313" key="3">
    <source>
        <dbReference type="EMBL" id="QSX76040.1"/>
    </source>
</evidence>
<dbReference type="PANTHER" id="PTHR23028:SF53">
    <property type="entry name" value="ACYL_TRANSF_3 DOMAIN-CONTAINING PROTEIN"/>
    <property type="match status" value="1"/>
</dbReference>
<feature type="transmembrane region" description="Helical" evidence="1">
    <location>
        <begin position="138"/>
        <end position="159"/>
    </location>
</feature>
<feature type="transmembrane region" description="Helical" evidence="1">
    <location>
        <begin position="205"/>
        <end position="222"/>
    </location>
</feature>
<feature type="domain" description="Acyltransferase 3" evidence="2">
    <location>
        <begin position="21"/>
        <end position="350"/>
    </location>
</feature>
<accession>A0ABX7RD17</accession>
<keyword evidence="3" id="KW-0012">Acyltransferase</keyword>
<name>A0ABX7RD17_9GAMM</name>
<dbReference type="InterPro" id="IPR002656">
    <property type="entry name" value="Acyl_transf_3_dom"/>
</dbReference>
<feature type="transmembrane region" description="Helical" evidence="1">
    <location>
        <begin position="21"/>
        <end position="39"/>
    </location>
</feature>
<keyword evidence="1" id="KW-1133">Transmembrane helix</keyword>
<feature type="transmembrane region" description="Helical" evidence="1">
    <location>
        <begin position="234"/>
        <end position="253"/>
    </location>
</feature>
<dbReference type="GO" id="GO:0016746">
    <property type="term" value="F:acyltransferase activity"/>
    <property type="evidence" value="ECO:0007669"/>
    <property type="project" value="UniProtKB-KW"/>
</dbReference>
<keyword evidence="3" id="KW-0808">Transferase</keyword>
<dbReference type="RefSeq" id="WP_200605405.1">
    <property type="nucleotide sequence ID" value="NZ_CP071517.1"/>
</dbReference>
<feature type="transmembrane region" description="Helical" evidence="1">
    <location>
        <begin position="45"/>
        <end position="65"/>
    </location>
</feature>
<evidence type="ECO:0000256" key="1">
    <source>
        <dbReference type="SAM" id="Phobius"/>
    </source>
</evidence>
<dbReference type="EMBL" id="CP071517">
    <property type="protein sequence ID" value="QSX76040.1"/>
    <property type="molecule type" value="Genomic_DNA"/>
</dbReference>